<proteinExistence type="predicted"/>
<comment type="caution">
    <text evidence="2">The sequence shown here is derived from an EMBL/GenBank/DDBJ whole genome shotgun (WGS) entry which is preliminary data.</text>
</comment>
<evidence type="ECO:0000256" key="1">
    <source>
        <dbReference type="SAM" id="MobiDB-lite"/>
    </source>
</evidence>
<evidence type="ECO:0000313" key="3">
    <source>
        <dbReference type="Proteomes" id="UP000265520"/>
    </source>
</evidence>
<name>A0A392U940_9FABA</name>
<reference evidence="2 3" key="1">
    <citation type="journal article" date="2018" name="Front. Plant Sci.">
        <title>Red Clover (Trifolium pratense) and Zigzag Clover (T. medium) - A Picture of Genomic Similarities and Differences.</title>
        <authorList>
            <person name="Dluhosova J."/>
            <person name="Istvanek J."/>
            <person name="Nedelnik J."/>
            <person name="Repkova J."/>
        </authorList>
    </citation>
    <scope>NUCLEOTIDE SEQUENCE [LARGE SCALE GENOMIC DNA]</scope>
    <source>
        <strain evidence="3">cv. 10/8</strain>
        <tissue evidence="2">Leaf</tissue>
    </source>
</reference>
<keyword evidence="3" id="KW-1185">Reference proteome</keyword>
<feature type="region of interest" description="Disordered" evidence="1">
    <location>
        <begin position="1"/>
        <end position="25"/>
    </location>
</feature>
<accession>A0A392U940</accession>
<organism evidence="2 3">
    <name type="scientific">Trifolium medium</name>
    <dbReference type="NCBI Taxonomy" id="97028"/>
    <lineage>
        <taxon>Eukaryota</taxon>
        <taxon>Viridiplantae</taxon>
        <taxon>Streptophyta</taxon>
        <taxon>Embryophyta</taxon>
        <taxon>Tracheophyta</taxon>
        <taxon>Spermatophyta</taxon>
        <taxon>Magnoliopsida</taxon>
        <taxon>eudicotyledons</taxon>
        <taxon>Gunneridae</taxon>
        <taxon>Pentapetalae</taxon>
        <taxon>rosids</taxon>
        <taxon>fabids</taxon>
        <taxon>Fabales</taxon>
        <taxon>Fabaceae</taxon>
        <taxon>Papilionoideae</taxon>
        <taxon>50 kb inversion clade</taxon>
        <taxon>NPAAA clade</taxon>
        <taxon>Hologalegina</taxon>
        <taxon>IRL clade</taxon>
        <taxon>Trifolieae</taxon>
        <taxon>Trifolium</taxon>
    </lineage>
</organism>
<sequence>MEMQQENKPTKMEMQQEKKPVEMELDDGKKEVEKLSVHPFTDAIMEEPLPDGAFNLCQQNTK</sequence>
<dbReference type="EMBL" id="LXQA010758889">
    <property type="protein sequence ID" value="MCI69558.1"/>
    <property type="molecule type" value="Genomic_DNA"/>
</dbReference>
<feature type="compositionally biased region" description="Basic and acidic residues" evidence="1">
    <location>
        <begin position="8"/>
        <end position="25"/>
    </location>
</feature>
<evidence type="ECO:0000313" key="2">
    <source>
        <dbReference type="EMBL" id="MCI69558.1"/>
    </source>
</evidence>
<protein>
    <submittedName>
        <fullName evidence="2">Uncharacterized protein</fullName>
    </submittedName>
</protein>
<dbReference type="Proteomes" id="UP000265520">
    <property type="component" value="Unassembled WGS sequence"/>
</dbReference>
<dbReference type="AlphaFoldDB" id="A0A392U940"/>
<feature type="non-terminal residue" evidence="2">
    <location>
        <position position="62"/>
    </location>
</feature>